<name>G4TSE4_SERID</name>
<dbReference type="PANTHER" id="PTHR44229:SF4">
    <property type="entry name" value="15-HYDROXYPROSTAGLANDIN DEHYDROGENASE [NAD(+)]"/>
    <property type="match status" value="1"/>
</dbReference>
<dbReference type="Proteomes" id="UP000007148">
    <property type="component" value="Unassembled WGS sequence"/>
</dbReference>
<dbReference type="EMBL" id="CAFZ01000292">
    <property type="protein sequence ID" value="CCA74237.1"/>
    <property type="molecule type" value="Genomic_DNA"/>
</dbReference>
<organism evidence="4 5">
    <name type="scientific">Serendipita indica (strain DSM 11827)</name>
    <name type="common">Root endophyte fungus</name>
    <name type="synonym">Piriformospora indica</name>
    <dbReference type="NCBI Taxonomy" id="1109443"/>
    <lineage>
        <taxon>Eukaryota</taxon>
        <taxon>Fungi</taxon>
        <taxon>Dikarya</taxon>
        <taxon>Basidiomycota</taxon>
        <taxon>Agaricomycotina</taxon>
        <taxon>Agaricomycetes</taxon>
        <taxon>Sebacinales</taxon>
        <taxon>Serendipitaceae</taxon>
        <taxon>Serendipita</taxon>
    </lineage>
</organism>
<evidence type="ECO:0000256" key="3">
    <source>
        <dbReference type="SAM" id="Phobius"/>
    </source>
</evidence>
<dbReference type="PANTHER" id="PTHR44229">
    <property type="entry name" value="15-HYDROXYPROSTAGLANDIN DEHYDROGENASE [NAD(+)]"/>
    <property type="match status" value="1"/>
</dbReference>
<dbReference type="SUPFAM" id="SSF51735">
    <property type="entry name" value="NAD(P)-binding Rossmann-fold domains"/>
    <property type="match status" value="1"/>
</dbReference>
<dbReference type="Gene3D" id="3.40.50.720">
    <property type="entry name" value="NAD(P)-binding Rossmann-like Domain"/>
    <property type="match status" value="1"/>
</dbReference>
<gene>
    <name evidence="4" type="ORF">PIIN_08190</name>
</gene>
<reference evidence="4 5" key="1">
    <citation type="journal article" date="2011" name="PLoS Pathog.">
        <title>Endophytic Life Strategies Decoded by Genome and Transcriptome Analyses of the Mutualistic Root Symbiont Piriformospora indica.</title>
        <authorList>
            <person name="Zuccaro A."/>
            <person name="Lahrmann U."/>
            <person name="Guldener U."/>
            <person name="Langen G."/>
            <person name="Pfiffi S."/>
            <person name="Biedenkopf D."/>
            <person name="Wong P."/>
            <person name="Samans B."/>
            <person name="Grimm C."/>
            <person name="Basiewicz M."/>
            <person name="Murat C."/>
            <person name="Martin F."/>
            <person name="Kogel K.H."/>
        </authorList>
    </citation>
    <scope>NUCLEOTIDE SEQUENCE [LARGE SCALE GENOMIC DNA]</scope>
    <source>
        <strain evidence="4 5">DSM 11827</strain>
    </source>
</reference>
<keyword evidence="5" id="KW-1185">Reference proteome</keyword>
<keyword evidence="3" id="KW-1133">Transmembrane helix</keyword>
<comment type="similarity">
    <text evidence="1">Belongs to the short-chain dehydrogenases/reductases (SDR) family.</text>
</comment>
<sequence length="334" mass="36386">MTTITDEELYLNAEVLKGKVVLITGASSGVGQATAVSFASYGAKVIIGDVDLAGAKHTVRECLRVGGTIGSDAMVQKCDVTSWEEQVALFEAGYKKYGRIDYVIPNAGIVGDGPLALSKRTKDIPNKPDTRTIDINLVGVIYTIKLGQHYLMKNKPLGPMAIIFVGSMAGNQGFPRAEIYSATKHGLIGLCRSLTEDYRAQGIRTAVVCPWFVDTPLIKTDNRVILAGAPFTPINRVAGAIVCAATDPNWETSGASYNLPDDGPVMRTERHELSVGVYKILTERINTLIKVETTINRYMNIVSDLFMLAAPHLTIVAFVLPILAYWLFTRWMNS</sequence>
<dbReference type="AlphaFoldDB" id="G4TSE4"/>
<evidence type="ECO:0000313" key="5">
    <source>
        <dbReference type="Proteomes" id="UP000007148"/>
    </source>
</evidence>
<dbReference type="GO" id="GO:0005737">
    <property type="term" value="C:cytoplasm"/>
    <property type="evidence" value="ECO:0007669"/>
    <property type="project" value="TreeGrafter"/>
</dbReference>
<accession>G4TSE4</accession>
<keyword evidence="3" id="KW-0472">Membrane</keyword>
<dbReference type="eggNOG" id="KOG1201">
    <property type="taxonomic scope" value="Eukaryota"/>
</dbReference>
<dbReference type="OrthoDB" id="5371740at2759"/>
<dbReference type="OMA" id="KGYWVQG"/>
<evidence type="ECO:0000256" key="2">
    <source>
        <dbReference type="ARBA" id="ARBA00023002"/>
    </source>
</evidence>
<dbReference type="STRING" id="1109443.G4TSE4"/>
<comment type="caution">
    <text evidence="4">The sequence shown here is derived from an EMBL/GenBank/DDBJ whole genome shotgun (WGS) entry which is preliminary data.</text>
</comment>
<keyword evidence="2" id="KW-0560">Oxidoreductase</keyword>
<dbReference type="InterPro" id="IPR036291">
    <property type="entry name" value="NAD(P)-bd_dom_sf"/>
</dbReference>
<evidence type="ECO:0000256" key="1">
    <source>
        <dbReference type="ARBA" id="ARBA00006484"/>
    </source>
</evidence>
<dbReference type="InParanoid" id="G4TSE4"/>
<feature type="transmembrane region" description="Helical" evidence="3">
    <location>
        <begin position="305"/>
        <end position="328"/>
    </location>
</feature>
<keyword evidence="3" id="KW-0812">Transmembrane</keyword>
<dbReference type="Pfam" id="PF00106">
    <property type="entry name" value="adh_short"/>
    <property type="match status" value="1"/>
</dbReference>
<dbReference type="GO" id="GO:0016616">
    <property type="term" value="F:oxidoreductase activity, acting on the CH-OH group of donors, NAD or NADP as acceptor"/>
    <property type="evidence" value="ECO:0007669"/>
    <property type="project" value="TreeGrafter"/>
</dbReference>
<protein>
    <submittedName>
        <fullName evidence="4">Related to short-chain alcohol dehydrogenase</fullName>
    </submittedName>
</protein>
<evidence type="ECO:0000313" key="4">
    <source>
        <dbReference type="EMBL" id="CCA74237.1"/>
    </source>
</evidence>
<proteinExistence type="inferred from homology"/>
<dbReference type="PRINTS" id="PR00081">
    <property type="entry name" value="GDHRDH"/>
</dbReference>
<dbReference type="InterPro" id="IPR002347">
    <property type="entry name" value="SDR_fam"/>
</dbReference>
<dbReference type="HOGENOM" id="CLU_010194_13_1_1"/>